<feature type="non-terminal residue" evidence="2">
    <location>
        <position position="75"/>
    </location>
</feature>
<evidence type="ECO:0000313" key="2">
    <source>
        <dbReference type="EMBL" id="EQD58495.1"/>
    </source>
</evidence>
<name>T1BXA2_9ZZZZ</name>
<accession>T1BXA2</accession>
<evidence type="ECO:0000256" key="1">
    <source>
        <dbReference type="SAM" id="MobiDB-lite"/>
    </source>
</evidence>
<feature type="non-terminal residue" evidence="2">
    <location>
        <position position="1"/>
    </location>
</feature>
<reference evidence="2" key="2">
    <citation type="journal article" date="2014" name="ISME J.">
        <title>Microbial stratification in low pH oxic and suboxic macroscopic growths along an acid mine drainage.</title>
        <authorList>
            <person name="Mendez-Garcia C."/>
            <person name="Mesa V."/>
            <person name="Sprenger R.R."/>
            <person name="Richter M."/>
            <person name="Diez M.S."/>
            <person name="Solano J."/>
            <person name="Bargiela R."/>
            <person name="Golyshina O.V."/>
            <person name="Manteca A."/>
            <person name="Ramos J.L."/>
            <person name="Gallego J.R."/>
            <person name="Llorente I."/>
            <person name="Martins Dos Santos V.A."/>
            <person name="Jensen O.N."/>
            <person name="Pelaez A.I."/>
            <person name="Sanchez J."/>
            <person name="Ferrer M."/>
        </authorList>
    </citation>
    <scope>NUCLEOTIDE SEQUENCE</scope>
</reference>
<feature type="region of interest" description="Disordered" evidence="1">
    <location>
        <begin position="51"/>
        <end position="75"/>
    </location>
</feature>
<proteinExistence type="predicted"/>
<sequence length="75" mass="7805">YEVVALSPQAAQALGVDTSSGKTMYALSGRQGIEIGADDLLDEAQRLVQSKAHDGGYRPPTGVQRGALLPAPLRA</sequence>
<comment type="caution">
    <text evidence="2">The sequence shown here is derived from an EMBL/GenBank/DDBJ whole genome shotgun (WGS) entry which is preliminary data.</text>
</comment>
<gene>
    <name evidence="2" type="ORF">B1B_08536</name>
</gene>
<dbReference type="EMBL" id="AUZY01005583">
    <property type="protein sequence ID" value="EQD58495.1"/>
    <property type="molecule type" value="Genomic_DNA"/>
</dbReference>
<protein>
    <submittedName>
        <fullName evidence="2">Uncharacterized protein</fullName>
    </submittedName>
</protein>
<reference evidence="2" key="1">
    <citation type="submission" date="2013-08" db="EMBL/GenBank/DDBJ databases">
        <authorList>
            <person name="Mendez C."/>
            <person name="Richter M."/>
            <person name="Ferrer M."/>
            <person name="Sanchez J."/>
        </authorList>
    </citation>
    <scope>NUCLEOTIDE SEQUENCE</scope>
</reference>
<dbReference type="AlphaFoldDB" id="T1BXA2"/>
<organism evidence="2">
    <name type="scientific">mine drainage metagenome</name>
    <dbReference type="NCBI Taxonomy" id="410659"/>
    <lineage>
        <taxon>unclassified sequences</taxon>
        <taxon>metagenomes</taxon>
        <taxon>ecological metagenomes</taxon>
    </lineage>
</organism>